<name>A0A068J947_9CAUD</name>
<dbReference type="EMBL" id="HQ317393">
    <property type="protein sequence ID" value="AIE13782.1"/>
    <property type="molecule type" value="Genomic_DNA"/>
</dbReference>
<sequence length="47" mass="5373">MKILSIGGENFEQQGYTCVCGQKNWLGTSCTRCGRPDPDQWKYNYPV</sequence>
<dbReference type="KEGG" id="vg:26066887"/>
<dbReference type="Proteomes" id="UP000201461">
    <property type="component" value="Segment"/>
</dbReference>
<keyword evidence="2" id="KW-1185">Reference proteome</keyword>
<organism evidence="1 2">
    <name type="scientific">Vibrio phage nt-1</name>
    <dbReference type="NCBI Taxonomy" id="115992"/>
    <lineage>
        <taxon>Viruses</taxon>
        <taxon>Duplodnaviria</taxon>
        <taxon>Heunggongvirae</taxon>
        <taxon>Uroviricota</taxon>
        <taxon>Caudoviricetes</taxon>
        <taxon>Pantevenvirales</taxon>
        <taxon>Straboviridae</taxon>
        <taxon>Mylasvirus</taxon>
        <taxon>Mylasvirus persius</taxon>
    </lineage>
</organism>
<accession>A0A068J947</accession>
<dbReference type="GeneID" id="26066887"/>
<protein>
    <submittedName>
        <fullName evidence="1">Uncharacterized protein</fullName>
    </submittedName>
</protein>
<evidence type="ECO:0000313" key="1">
    <source>
        <dbReference type="EMBL" id="AIE13782.1"/>
    </source>
</evidence>
<proteinExistence type="predicted"/>
<dbReference type="RefSeq" id="YP_009046843.1">
    <property type="nucleotide sequence ID" value="NC_021529.2"/>
</dbReference>
<reference evidence="1 2" key="1">
    <citation type="journal article" date="2014" name="Genome Biol. Evol.">
        <title>Composite Conserved Promoter-Terminator Motifs (PeSLs) that Mediate Modular Shuffling in the Diverse T4-Like Myoviruses.</title>
        <authorList>
            <person name="Comeau A.M."/>
            <person name="Arbiol C."/>
            <person name="Krisch H.M."/>
        </authorList>
    </citation>
    <scope>NUCLEOTIDE SEQUENCE [LARGE SCALE GENOMIC DNA]</scope>
</reference>
<evidence type="ECO:0000313" key="2">
    <source>
        <dbReference type="Proteomes" id="UP000201461"/>
    </source>
</evidence>